<protein>
    <submittedName>
        <fullName evidence="3">Uncharacterized protein</fullName>
    </submittedName>
</protein>
<reference evidence="3" key="1">
    <citation type="journal article" date="2021" name="Microb. Physiol.">
        <title>Proteogenomic Insights into the Physiology of Marine, Sulfate-Reducing, Filamentous Desulfonema limicola and Desulfonema magnum.</title>
        <authorList>
            <person name="Schnaars V."/>
            <person name="Wohlbrand L."/>
            <person name="Scheve S."/>
            <person name="Hinrichs C."/>
            <person name="Reinhardt R."/>
            <person name="Rabus R."/>
        </authorList>
    </citation>
    <scope>NUCLEOTIDE SEQUENCE</scope>
    <source>
        <strain evidence="3">5ac10</strain>
    </source>
</reference>
<keyword evidence="2" id="KW-0812">Transmembrane</keyword>
<proteinExistence type="predicted"/>
<organism evidence="3 4">
    <name type="scientific">Desulfonema limicola</name>
    <dbReference type="NCBI Taxonomy" id="45656"/>
    <lineage>
        <taxon>Bacteria</taxon>
        <taxon>Pseudomonadati</taxon>
        <taxon>Thermodesulfobacteriota</taxon>
        <taxon>Desulfobacteria</taxon>
        <taxon>Desulfobacterales</taxon>
        <taxon>Desulfococcaceae</taxon>
        <taxon>Desulfonema</taxon>
    </lineage>
</organism>
<keyword evidence="2" id="KW-1133">Transmembrane helix</keyword>
<feature type="coiled-coil region" evidence="1">
    <location>
        <begin position="130"/>
        <end position="225"/>
    </location>
</feature>
<name>A0A975GID6_9BACT</name>
<dbReference type="AlphaFoldDB" id="A0A975GID6"/>
<evidence type="ECO:0000256" key="2">
    <source>
        <dbReference type="SAM" id="Phobius"/>
    </source>
</evidence>
<dbReference type="Proteomes" id="UP000663720">
    <property type="component" value="Chromosome"/>
</dbReference>
<keyword evidence="2" id="KW-0472">Membrane</keyword>
<feature type="transmembrane region" description="Helical" evidence="2">
    <location>
        <begin position="45"/>
        <end position="65"/>
    </location>
</feature>
<evidence type="ECO:0000313" key="3">
    <source>
        <dbReference type="EMBL" id="QTA82316.1"/>
    </source>
</evidence>
<keyword evidence="1" id="KW-0175">Coiled coil</keyword>
<evidence type="ECO:0000256" key="1">
    <source>
        <dbReference type="SAM" id="Coils"/>
    </source>
</evidence>
<accession>A0A975GID6</accession>
<gene>
    <name evidence="3" type="ORF">dnl_46900</name>
</gene>
<evidence type="ECO:0000313" key="4">
    <source>
        <dbReference type="Proteomes" id="UP000663720"/>
    </source>
</evidence>
<sequence length="328" mass="37250">MMENRKSGFKIDMNDEGPNSYIRTGHDPVQKRIEARRLDKINRRITWISILLPCLVCVIVLAAYLDLKKNFSSTNNTLEIKTFTQNLEARLTALAGQYKKIEESLNTKENPYNEVFLAYETTTGALEKSLQELQNRINDIDLAKADKTQMETSVNALKDEIQKLSENMAEADKAAAQLNSQVKEQVDNQVKEQIKAISSDIQASRDELKKLKEKMSLELEESLAKINESSGVSKQDIDLLSSEIKKVKKDVIDVLADTIDRKTLNSELGKQDRIYKKEIDFIVKTLGDKEDSIRSLKSSVQNLETRIKTLSRKQMGIPEPGKVLEQDL</sequence>
<dbReference type="KEGG" id="dli:dnl_46900"/>
<feature type="coiled-coil region" evidence="1">
    <location>
        <begin position="286"/>
        <end position="313"/>
    </location>
</feature>
<dbReference type="EMBL" id="CP061799">
    <property type="protein sequence ID" value="QTA82316.1"/>
    <property type="molecule type" value="Genomic_DNA"/>
</dbReference>
<keyword evidence="4" id="KW-1185">Reference proteome</keyword>